<reference evidence="1 2" key="1">
    <citation type="submission" date="2014-01" db="EMBL/GenBank/DDBJ databases">
        <title>Plasmidome dynamics in the species complex Clostridium novyi sensu lato converts strains of independent lineages into distinctly different pathogens.</title>
        <authorList>
            <person name="Skarin H."/>
            <person name="Segerman B."/>
        </authorList>
    </citation>
    <scope>NUCLEOTIDE SEQUENCE [LARGE SCALE GENOMIC DNA]</scope>
    <source>
        <strain evidence="1 2">4552</strain>
    </source>
</reference>
<dbReference type="EMBL" id="JENJ01000013">
    <property type="protein sequence ID" value="KGM97210.1"/>
    <property type="molecule type" value="Genomic_DNA"/>
</dbReference>
<evidence type="ECO:0000313" key="1">
    <source>
        <dbReference type="EMBL" id="KGM97210.1"/>
    </source>
</evidence>
<dbReference type="Proteomes" id="UP000030012">
    <property type="component" value="Unassembled WGS sequence"/>
</dbReference>
<organism evidence="1 2">
    <name type="scientific">Clostridium novyi A str. 4552</name>
    <dbReference type="NCBI Taxonomy" id="1444289"/>
    <lineage>
        <taxon>Bacteria</taxon>
        <taxon>Bacillati</taxon>
        <taxon>Bacillota</taxon>
        <taxon>Clostridia</taxon>
        <taxon>Eubacteriales</taxon>
        <taxon>Clostridiaceae</taxon>
        <taxon>Clostridium</taxon>
    </lineage>
</organism>
<comment type="caution">
    <text evidence="1">The sequence shown here is derived from an EMBL/GenBank/DDBJ whole genome shotgun (WGS) entry which is preliminary data.</text>
</comment>
<evidence type="ECO:0000313" key="2">
    <source>
        <dbReference type="Proteomes" id="UP000030012"/>
    </source>
</evidence>
<accession>A0A0A0ICE6</accession>
<protein>
    <submittedName>
        <fullName evidence="1">Uncharacterized protein</fullName>
    </submittedName>
</protein>
<dbReference type="AlphaFoldDB" id="A0A0A0ICE6"/>
<dbReference type="RefSeq" id="WP_039253716.1">
    <property type="nucleotide sequence ID" value="NZ_JENJ01000013.1"/>
</dbReference>
<name>A0A0A0ICE6_CLONO</name>
<sequence>MKIKIIYNNLLSPYNDEIEKYTETIMEINDKTTLKDIFINSQQGNADVSKYYNLSSRYYYNSNVLPYIKKTDNTVIWEPSYNEIKVIDFIFTHNIQDNIIYADTGIPQAGGPDLKDFIQLWNEYYDVISQIVTLFGFVNGVLKIGKFFEKVFIDKFKNKKILPPQGVFDLILSKKQWNHNELSQNLDIDKEDAKNILKLLGYKWDNSRKLYIQQRDPKEIIDKLSKVKFWQYG</sequence>
<gene>
    <name evidence="1" type="ORF">Z968_04195</name>
</gene>
<proteinExistence type="predicted"/>